<evidence type="ECO:0000313" key="2">
    <source>
        <dbReference type="Proteomes" id="UP001434883"/>
    </source>
</evidence>
<keyword evidence="2" id="KW-1185">Reference proteome</keyword>
<reference evidence="1 2" key="1">
    <citation type="submission" date="2021-06" db="EMBL/GenBank/DDBJ databases">
        <authorList>
            <person name="Palmer J.M."/>
        </authorList>
    </citation>
    <scope>NUCLEOTIDE SEQUENCE [LARGE SCALE GENOMIC DNA]</scope>
    <source>
        <strain evidence="1 2">XC_2019</strain>
        <tissue evidence="1">Muscle</tissue>
    </source>
</reference>
<sequence length="72" mass="8583">DPKEYLPFLNMLKSLEPNYQRYTIDKHLKRYRKALVHLSKSGQYCALICLEVSLQLRVTCILFVLLRRGTFH</sequence>
<accession>A0ABV0S030</accession>
<dbReference type="PANTHER" id="PTHR12747:SF0">
    <property type="entry name" value="ELONGATOR COMPLEX PROTEIN 1"/>
    <property type="match status" value="1"/>
</dbReference>
<organism evidence="1 2">
    <name type="scientific">Xenoophorus captivus</name>
    <dbReference type="NCBI Taxonomy" id="1517983"/>
    <lineage>
        <taxon>Eukaryota</taxon>
        <taxon>Metazoa</taxon>
        <taxon>Chordata</taxon>
        <taxon>Craniata</taxon>
        <taxon>Vertebrata</taxon>
        <taxon>Euteleostomi</taxon>
        <taxon>Actinopterygii</taxon>
        <taxon>Neopterygii</taxon>
        <taxon>Teleostei</taxon>
        <taxon>Neoteleostei</taxon>
        <taxon>Acanthomorphata</taxon>
        <taxon>Ovalentaria</taxon>
        <taxon>Atherinomorphae</taxon>
        <taxon>Cyprinodontiformes</taxon>
        <taxon>Goodeidae</taxon>
        <taxon>Xenoophorus</taxon>
    </lineage>
</organism>
<dbReference type="EMBL" id="JAHRIN010061356">
    <property type="protein sequence ID" value="MEQ2213261.1"/>
    <property type="molecule type" value="Genomic_DNA"/>
</dbReference>
<dbReference type="Proteomes" id="UP001434883">
    <property type="component" value="Unassembled WGS sequence"/>
</dbReference>
<comment type="caution">
    <text evidence="1">The sequence shown here is derived from an EMBL/GenBank/DDBJ whole genome shotgun (WGS) entry which is preliminary data.</text>
</comment>
<dbReference type="PANTHER" id="PTHR12747">
    <property type="entry name" value="ELONGATOR COMPLEX PROTEIN 1"/>
    <property type="match status" value="1"/>
</dbReference>
<proteinExistence type="predicted"/>
<gene>
    <name evidence="1" type="ORF">XENOCAPTIV_011984</name>
</gene>
<feature type="non-terminal residue" evidence="1">
    <location>
        <position position="1"/>
    </location>
</feature>
<protein>
    <submittedName>
        <fullName evidence="1">Uncharacterized protein</fullName>
    </submittedName>
</protein>
<name>A0ABV0S030_9TELE</name>
<dbReference type="InterPro" id="IPR006849">
    <property type="entry name" value="Elp1"/>
</dbReference>
<evidence type="ECO:0000313" key="1">
    <source>
        <dbReference type="EMBL" id="MEQ2213261.1"/>
    </source>
</evidence>